<feature type="coiled-coil region" evidence="1">
    <location>
        <begin position="858"/>
        <end position="892"/>
    </location>
</feature>
<evidence type="ECO:0000313" key="3">
    <source>
        <dbReference type="EMBL" id="OWF45923.1"/>
    </source>
</evidence>
<feature type="compositionally biased region" description="Polar residues" evidence="2">
    <location>
        <begin position="664"/>
        <end position="685"/>
    </location>
</feature>
<comment type="caution">
    <text evidence="3">The sequence shown here is derived from an EMBL/GenBank/DDBJ whole genome shotgun (WGS) entry which is preliminary data.</text>
</comment>
<feature type="compositionally biased region" description="Basic and acidic residues" evidence="2">
    <location>
        <begin position="478"/>
        <end position="496"/>
    </location>
</feature>
<evidence type="ECO:0000313" key="4">
    <source>
        <dbReference type="Proteomes" id="UP000242188"/>
    </source>
</evidence>
<keyword evidence="1" id="KW-0175">Coiled coil</keyword>
<feature type="region of interest" description="Disordered" evidence="2">
    <location>
        <begin position="654"/>
        <end position="721"/>
    </location>
</feature>
<reference evidence="3 4" key="1">
    <citation type="journal article" date="2017" name="Nat. Ecol. Evol.">
        <title>Scallop genome provides insights into evolution of bilaterian karyotype and development.</title>
        <authorList>
            <person name="Wang S."/>
            <person name="Zhang J."/>
            <person name="Jiao W."/>
            <person name="Li J."/>
            <person name="Xun X."/>
            <person name="Sun Y."/>
            <person name="Guo X."/>
            <person name="Huan P."/>
            <person name="Dong B."/>
            <person name="Zhang L."/>
            <person name="Hu X."/>
            <person name="Sun X."/>
            <person name="Wang J."/>
            <person name="Zhao C."/>
            <person name="Wang Y."/>
            <person name="Wang D."/>
            <person name="Huang X."/>
            <person name="Wang R."/>
            <person name="Lv J."/>
            <person name="Li Y."/>
            <person name="Zhang Z."/>
            <person name="Liu B."/>
            <person name="Lu W."/>
            <person name="Hui Y."/>
            <person name="Liang J."/>
            <person name="Zhou Z."/>
            <person name="Hou R."/>
            <person name="Li X."/>
            <person name="Liu Y."/>
            <person name="Li H."/>
            <person name="Ning X."/>
            <person name="Lin Y."/>
            <person name="Zhao L."/>
            <person name="Xing Q."/>
            <person name="Dou J."/>
            <person name="Li Y."/>
            <person name="Mao J."/>
            <person name="Guo H."/>
            <person name="Dou H."/>
            <person name="Li T."/>
            <person name="Mu C."/>
            <person name="Jiang W."/>
            <person name="Fu Q."/>
            <person name="Fu X."/>
            <person name="Miao Y."/>
            <person name="Liu J."/>
            <person name="Yu Q."/>
            <person name="Li R."/>
            <person name="Liao H."/>
            <person name="Li X."/>
            <person name="Kong Y."/>
            <person name="Jiang Z."/>
            <person name="Chourrout D."/>
            <person name="Li R."/>
            <person name="Bao Z."/>
        </authorList>
    </citation>
    <scope>NUCLEOTIDE SEQUENCE [LARGE SCALE GENOMIC DNA]</scope>
    <source>
        <strain evidence="3 4">PY_sf001</strain>
    </source>
</reference>
<feature type="region of interest" description="Disordered" evidence="2">
    <location>
        <begin position="15"/>
        <end position="39"/>
    </location>
</feature>
<evidence type="ECO:0000256" key="2">
    <source>
        <dbReference type="SAM" id="MobiDB-lite"/>
    </source>
</evidence>
<gene>
    <name evidence="3" type="ORF">KP79_PYT07318</name>
</gene>
<evidence type="ECO:0000256" key="1">
    <source>
        <dbReference type="SAM" id="Coils"/>
    </source>
</evidence>
<proteinExistence type="predicted"/>
<protein>
    <submittedName>
        <fullName evidence="3">Uncharacterized protein</fullName>
    </submittedName>
</protein>
<dbReference type="Proteomes" id="UP000242188">
    <property type="component" value="Unassembled WGS sequence"/>
</dbReference>
<dbReference type="OrthoDB" id="6149372at2759"/>
<dbReference type="AlphaFoldDB" id="A0A210QB23"/>
<keyword evidence="4" id="KW-1185">Reference proteome</keyword>
<dbReference type="STRING" id="6573.A0A210QB23"/>
<name>A0A210QB23_MIZYE</name>
<feature type="region of interest" description="Disordered" evidence="2">
    <location>
        <begin position="461"/>
        <end position="496"/>
    </location>
</feature>
<accession>A0A210QB23</accession>
<sequence>MDQDDELFSSILSLCEDEDAPAGDPEASDTVSTNNEGGSGFALSKDTSISLSPIKHTSPLKMADSLNNNNASFTNKFTPKAKSGLDVFKSMLLNQRKTSTPLMDRWSLTKSGRSREGKRRHDIDAISSNLETIAEQELSSDEEQTLRRDEDADTTYDDLLQDLSVLCEKELTERCETVNAEPPENKIKAEHQISRINLDSILQNTSSVAGVVRDNFQTEEGTTAFLSEPGRFTGVNTTTQSSIMALEDSDSFEDADDILGLDEFLESDEEDNDYDSLLEETIFQDDNVTVVPGSVSTVLSSSLNTPSSVHKADSTKKIQTYKCINSSSSIGTSNTNSFLASSSASVTPTSKHVSLSTSTDCVAISSTHTKFTNTTCTDTSASVVSSACTKNLLQSTVPPPTTSENVLSLIPTGIGKIDNKLLISSSENSTVNSTVSIFENSSQLKTISLYENSLKSTCSSEKTLTTSHSEFPDNEDETKEHQMEEKEDVSDADRLSQEDEFTLDLTKDSDELDEFLHTEGFKVIDDLKNSSLDRERGKNTMKTLVKKDQESLMSKCSTGGETEAGNKIDKESDYNVLDHDIREISPRAPKQSQTQEIPVEKELCKTTSDASDVCDGLAGQRIKSTASDESLTEQTVENVVNKVVSWQASCISSKQHQDDKKVGSNDSKSISPLSSHQTVPHTLTQQDRKALPQVHVHPFKMQAEQKPPPAASDKSTKISPSEKNCKINMTYVETAGVSSADGASKIKTESTLSSPRDSQKVVENNNVVNEVDKNQNIVTPSFYHDYEAERQFIQGENSLMKQVMRKWGSEGIQTPDTNLSFSNRMRKNNPHYQSRLEGQKISTMWIGSKGKHQHYKEVKRFRSDIHSQLNNINNLKQQLQDINRVVRDEIDQSIMDFGEKQNTLDRVFVQRKQALNVQQQLELCQARRHINPHMLQCQLLQLRCEHQHQRDQLAYIFNSEMNQLKNNHQEHVHAIRSRFEQRAQQLKSFIEQLTAVESTQTDPQFGHHVVTHLVKGPCRSNNNISSTVTVCLPADIATAIIKEDEVYDMYYVHTKK</sequence>
<dbReference type="EMBL" id="NEDP02004373">
    <property type="protein sequence ID" value="OWF45923.1"/>
    <property type="molecule type" value="Genomic_DNA"/>
</dbReference>
<organism evidence="3 4">
    <name type="scientific">Mizuhopecten yessoensis</name>
    <name type="common">Japanese scallop</name>
    <name type="synonym">Patinopecten yessoensis</name>
    <dbReference type="NCBI Taxonomy" id="6573"/>
    <lineage>
        <taxon>Eukaryota</taxon>
        <taxon>Metazoa</taxon>
        <taxon>Spiralia</taxon>
        <taxon>Lophotrochozoa</taxon>
        <taxon>Mollusca</taxon>
        <taxon>Bivalvia</taxon>
        <taxon>Autobranchia</taxon>
        <taxon>Pteriomorphia</taxon>
        <taxon>Pectinida</taxon>
        <taxon>Pectinoidea</taxon>
        <taxon>Pectinidae</taxon>
        <taxon>Mizuhopecten</taxon>
    </lineage>
</organism>